<dbReference type="EMBL" id="JXJN01024560">
    <property type="status" value="NOT_ANNOTATED_CDS"/>
    <property type="molecule type" value="Genomic_DNA"/>
</dbReference>
<organism evidence="1 2">
    <name type="scientific">Glossina palpalis gambiensis</name>
    <dbReference type="NCBI Taxonomy" id="67801"/>
    <lineage>
        <taxon>Eukaryota</taxon>
        <taxon>Metazoa</taxon>
        <taxon>Ecdysozoa</taxon>
        <taxon>Arthropoda</taxon>
        <taxon>Hexapoda</taxon>
        <taxon>Insecta</taxon>
        <taxon>Pterygota</taxon>
        <taxon>Neoptera</taxon>
        <taxon>Endopterygota</taxon>
        <taxon>Diptera</taxon>
        <taxon>Brachycera</taxon>
        <taxon>Muscomorpha</taxon>
        <taxon>Hippoboscoidea</taxon>
        <taxon>Glossinidae</taxon>
        <taxon>Glossina</taxon>
    </lineage>
</organism>
<evidence type="ECO:0000313" key="1">
    <source>
        <dbReference type="EnsemblMetazoa" id="GPPI047403-PA"/>
    </source>
</evidence>
<protein>
    <submittedName>
        <fullName evidence="1">Uncharacterized protein</fullName>
    </submittedName>
</protein>
<dbReference type="EMBL" id="JXJN01024561">
    <property type="status" value="NOT_ANNOTATED_CDS"/>
    <property type="molecule type" value="Genomic_DNA"/>
</dbReference>
<dbReference type="Proteomes" id="UP000092460">
    <property type="component" value="Unassembled WGS sequence"/>
</dbReference>
<accession>A0A1B0C2I8</accession>
<reference evidence="1" key="2">
    <citation type="submission" date="2020-05" db="UniProtKB">
        <authorList>
            <consortium name="EnsemblMetazoa"/>
        </authorList>
    </citation>
    <scope>IDENTIFICATION</scope>
    <source>
        <strain evidence="1">IAEA</strain>
    </source>
</reference>
<dbReference type="EnsemblMetazoa" id="GPPI047403-RA">
    <property type="protein sequence ID" value="GPPI047403-PA"/>
    <property type="gene ID" value="GPPI047403"/>
</dbReference>
<dbReference type="VEuPathDB" id="VectorBase:GPPI047403"/>
<proteinExistence type="predicted"/>
<reference evidence="2" key="1">
    <citation type="submission" date="2015-01" db="EMBL/GenBank/DDBJ databases">
        <authorList>
            <person name="Aksoy S."/>
            <person name="Warren W."/>
            <person name="Wilson R.K."/>
        </authorList>
    </citation>
    <scope>NUCLEOTIDE SEQUENCE [LARGE SCALE GENOMIC DNA]</scope>
    <source>
        <strain evidence="2">IAEA</strain>
    </source>
</reference>
<evidence type="ECO:0000313" key="2">
    <source>
        <dbReference type="Proteomes" id="UP000092460"/>
    </source>
</evidence>
<dbReference type="AlphaFoldDB" id="A0A1B0C2I8"/>
<sequence>MRLLISASSNILDTCISHYSYCTLPLISIEELLDKLRSQNPILDGNTLRIMRSYTVTKQSKPIIVTDCASFPRIMAEEMPKLTKKHDRYIIILLSEIVSNFELGSRNKRSDRLIQFCLKLDLKIRNTFFNFHLASYINGNRNSNPVKMSSEIK</sequence>
<name>A0A1B0C2I8_9MUSC</name>
<keyword evidence="2" id="KW-1185">Reference proteome</keyword>